<evidence type="ECO:0000313" key="2">
    <source>
        <dbReference type="EMBL" id="CAA9263273.1"/>
    </source>
</evidence>
<evidence type="ECO:0000256" key="1">
    <source>
        <dbReference type="SAM" id="MobiDB-lite"/>
    </source>
</evidence>
<reference evidence="2" key="1">
    <citation type="submission" date="2020-02" db="EMBL/GenBank/DDBJ databases">
        <authorList>
            <person name="Meier V. D."/>
        </authorList>
    </citation>
    <scope>NUCLEOTIDE SEQUENCE</scope>
    <source>
        <strain evidence="2">AVDCRST_MAG50</strain>
    </source>
</reference>
<protein>
    <submittedName>
        <fullName evidence="2">Uncharacterized protein</fullName>
    </submittedName>
</protein>
<accession>A0A6J4IZ45</accession>
<feature type="region of interest" description="Disordered" evidence="1">
    <location>
        <begin position="1"/>
        <end position="64"/>
    </location>
</feature>
<sequence length="64" mass="6352">MTAGKPETQAGDAGQPDKQLGVDVPDAGEADQARGAPPISDDGHHGETTHPAPADDVGVPADPD</sequence>
<organism evidence="2">
    <name type="scientific">uncultured Acidimicrobiales bacterium</name>
    <dbReference type="NCBI Taxonomy" id="310071"/>
    <lineage>
        <taxon>Bacteria</taxon>
        <taxon>Bacillati</taxon>
        <taxon>Actinomycetota</taxon>
        <taxon>Acidimicrobiia</taxon>
        <taxon>Acidimicrobiales</taxon>
        <taxon>environmental samples</taxon>
    </lineage>
</organism>
<dbReference type="AlphaFoldDB" id="A0A6J4IZ45"/>
<gene>
    <name evidence="2" type="ORF">AVDCRST_MAG50-2881</name>
</gene>
<feature type="compositionally biased region" description="Low complexity" evidence="1">
    <location>
        <begin position="51"/>
        <end position="64"/>
    </location>
</feature>
<dbReference type="EMBL" id="CADCTF010000136">
    <property type="protein sequence ID" value="CAA9263273.1"/>
    <property type="molecule type" value="Genomic_DNA"/>
</dbReference>
<proteinExistence type="predicted"/>
<name>A0A6J4IZ45_9ACTN</name>